<reference evidence="2 3" key="1">
    <citation type="submission" date="2023-08" db="EMBL/GenBank/DDBJ databases">
        <title>Pathogen: clinical or host-associated sample.</title>
        <authorList>
            <person name="Hergert J."/>
            <person name="Casey R."/>
            <person name="Wagner J."/>
            <person name="Young E.L."/>
            <person name="Oakeson K.F."/>
        </authorList>
    </citation>
    <scope>NUCLEOTIDE SEQUENCE [LARGE SCALE GENOMIC DNA]</scope>
    <source>
        <strain evidence="2 3">UPHL-collab-2</strain>
        <plasmid evidence="2 3">unnamed1</plasmid>
    </source>
</reference>
<gene>
    <name evidence="2" type="ORF">Q9315_23590</name>
</gene>
<evidence type="ECO:0000256" key="1">
    <source>
        <dbReference type="SAM" id="MobiDB-lite"/>
    </source>
</evidence>
<dbReference type="Proteomes" id="UP001225788">
    <property type="component" value="Plasmid unnamed1"/>
</dbReference>
<keyword evidence="2" id="KW-0614">Plasmid</keyword>
<evidence type="ECO:0000313" key="2">
    <source>
        <dbReference type="EMBL" id="WLS05147.1"/>
    </source>
</evidence>
<organism evidence="2 3">
    <name type="scientific">Shinella oryzae</name>
    <dbReference type="NCBI Taxonomy" id="2871820"/>
    <lineage>
        <taxon>Bacteria</taxon>
        <taxon>Pseudomonadati</taxon>
        <taxon>Pseudomonadota</taxon>
        <taxon>Alphaproteobacteria</taxon>
        <taxon>Hyphomicrobiales</taxon>
        <taxon>Rhizobiaceae</taxon>
        <taxon>Shinella</taxon>
    </lineage>
</organism>
<accession>A0ABY9KDU4</accession>
<name>A0ABY9KDU4_9HYPH</name>
<dbReference type="RefSeq" id="WP_306161621.1">
    <property type="nucleotide sequence ID" value="NZ_CP132315.1"/>
</dbReference>
<dbReference type="EMBL" id="CP132315">
    <property type="protein sequence ID" value="WLS05147.1"/>
    <property type="molecule type" value="Genomic_DNA"/>
</dbReference>
<sequence>MADQWKATLADGLAQLVDKAVTEGAKQEDVYATIAEEIDRLKVTDDRDPDPADTVSEQVVEEPANDWPVA</sequence>
<evidence type="ECO:0000313" key="3">
    <source>
        <dbReference type="Proteomes" id="UP001225788"/>
    </source>
</evidence>
<feature type="region of interest" description="Disordered" evidence="1">
    <location>
        <begin position="42"/>
        <end position="70"/>
    </location>
</feature>
<protein>
    <submittedName>
        <fullName evidence="2">Uncharacterized protein</fullName>
    </submittedName>
</protein>
<geneLocation type="plasmid" evidence="2 3">
    <name>unnamed1</name>
</geneLocation>
<proteinExistence type="predicted"/>
<keyword evidence="3" id="KW-1185">Reference proteome</keyword>